<dbReference type="Pfam" id="PF03860">
    <property type="entry name" value="Csp"/>
    <property type="match status" value="1"/>
</dbReference>
<dbReference type="PANTHER" id="PTHR37310">
    <property type="entry name" value="CYTOPLASMIC PROTEIN-RELATED"/>
    <property type="match status" value="1"/>
</dbReference>
<protein>
    <submittedName>
        <fullName evidence="1">Four-helix bundle copper-binding protein</fullName>
    </submittedName>
</protein>
<organism evidence="1 2">
    <name type="scientific">Paenibacillus campinasensis</name>
    <dbReference type="NCBI Taxonomy" id="66347"/>
    <lineage>
        <taxon>Bacteria</taxon>
        <taxon>Bacillati</taxon>
        <taxon>Bacillota</taxon>
        <taxon>Bacilli</taxon>
        <taxon>Bacillales</taxon>
        <taxon>Paenibacillaceae</taxon>
        <taxon>Paenibacillus</taxon>
    </lineage>
</organism>
<dbReference type="AlphaFoldDB" id="A0A268ERZ8"/>
<dbReference type="EMBL" id="NPBY01000043">
    <property type="protein sequence ID" value="PAD75893.1"/>
    <property type="molecule type" value="Genomic_DNA"/>
</dbReference>
<evidence type="ECO:0000313" key="1">
    <source>
        <dbReference type="EMBL" id="PAD75893.1"/>
    </source>
</evidence>
<comment type="caution">
    <text evidence="1">The sequence shown here is derived from an EMBL/GenBank/DDBJ whole genome shotgun (WGS) entry which is preliminary data.</text>
</comment>
<proteinExistence type="predicted"/>
<evidence type="ECO:0000313" key="2">
    <source>
        <dbReference type="Proteomes" id="UP000215596"/>
    </source>
</evidence>
<dbReference type="InterPro" id="IPR005560">
    <property type="entry name" value="Csp_YhjQ"/>
</dbReference>
<dbReference type="CDD" id="cd08026">
    <property type="entry name" value="DUF326"/>
    <property type="match status" value="1"/>
</dbReference>
<name>A0A268ERZ8_9BACL</name>
<sequence>MLTEPKYEQCIEACIRCMNACNVCYVSCLKEYELAKLLDCIAIDRECADICAYAAQAMSRNSPFVKEIVELCIKITTACAEECGKHDHDHCKQCAEACRQCAEACREMLSHL</sequence>
<accession>A0A268ERZ8</accession>
<dbReference type="PANTHER" id="PTHR37310:SF1">
    <property type="entry name" value="CYTOPLASMIC PROTEIN"/>
    <property type="match status" value="1"/>
</dbReference>
<reference evidence="1 2" key="1">
    <citation type="submission" date="2017-07" db="EMBL/GenBank/DDBJ databases">
        <title>Isolation and whole genome analysis of endospore-forming bacteria from heroin.</title>
        <authorList>
            <person name="Kalinowski J."/>
            <person name="Ahrens B."/>
            <person name="Al-Dilaimi A."/>
            <person name="Winkler A."/>
            <person name="Wibberg D."/>
            <person name="Schleenbecker U."/>
            <person name="Ruckert C."/>
            <person name="Wolfel R."/>
            <person name="Grass G."/>
        </authorList>
    </citation>
    <scope>NUCLEOTIDE SEQUENCE [LARGE SCALE GENOMIC DNA]</scope>
    <source>
        <strain evidence="1 2">7537-G1</strain>
    </source>
</reference>
<dbReference type="RefSeq" id="WP_095265655.1">
    <property type="nucleotide sequence ID" value="NZ_NPBY01000043.1"/>
</dbReference>
<dbReference type="Proteomes" id="UP000215596">
    <property type="component" value="Unassembled WGS sequence"/>
</dbReference>
<dbReference type="OrthoDB" id="5396211at2"/>
<dbReference type="Gene3D" id="1.20.1270.360">
    <property type="match status" value="1"/>
</dbReference>
<gene>
    <name evidence="1" type="ORF">CHH67_13165</name>
</gene>
<dbReference type="InterPro" id="IPR044543">
    <property type="entry name" value="YHJQ-like"/>
</dbReference>